<feature type="transmembrane region" description="Helical" evidence="1">
    <location>
        <begin position="6"/>
        <end position="22"/>
    </location>
</feature>
<dbReference type="AlphaFoldDB" id="A0A6C0EXY3"/>
<accession>A0A6C0EXY3</accession>
<proteinExistence type="predicted"/>
<keyword evidence="1" id="KW-1133">Transmembrane helix</keyword>
<keyword evidence="1" id="KW-0472">Membrane</keyword>
<protein>
    <recommendedName>
        <fullName evidence="3">Nucleotide-diphospho-sugar transferase domain-containing protein</fullName>
    </recommendedName>
</protein>
<evidence type="ECO:0000313" key="2">
    <source>
        <dbReference type="EMBL" id="QHT32105.1"/>
    </source>
</evidence>
<evidence type="ECO:0000256" key="1">
    <source>
        <dbReference type="SAM" id="Phobius"/>
    </source>
</evidence>
<evidence type="ECO:0008006" key="3">
    <source>
        <dbReference type="Google" id="ProtNLM"/>
    </source>
</evidence>
<dbReference type="EMBL" id="MN738931">
    <property type="protein sequence ID" value="QHT32105.1"/>
    <property type="molecule type" value="Genomic_DNA"/>
</dbReference>
<organism evidence="2">
    <name type="scientific">viral metagenome</name>
    <dbReference type="NCBI Taxonomy" id="1070528"/>
    <lineage>
        <taxon>unclassified sequences</taxon>
        <taxon>metagenomes</taxon>
        <taxon>organismal metagenomes</taxon>
    </lineage>
</organism>
<name>A0A6C0EXY3_9ZZZZ</name>
<keyword evidence="1" id="KW-0812">Transmembrane</keyword>
<sequence length="251" mass="30028">MLLIIIMLIILLFIIIILIYFIKMKEGLNNDNITVVSGYWNVKNKHDNKYNEWFKTTLDINQKYIFFCDETNKKYISKFRNKETHFIDYPLNNFYSKKYVKDDWYHEIHIPSKELGMIWNEKIHLLKVAKDNDSNPTDFYIWIDAGLSIYREKSPPKERLNLKNIDSLPKNKLCCSIVDNTVTGTSFMIHKDIIDYFHDKYYETLNSCNTGFECGIDQKILTKMLEKYPELFHKMNDGYGQVINDLYNLYI</sequence>
<reference evidence="2" key="1">
    <citation type="journal article" date="2020" name="Nature">
        <title>Giant virus diversity and host interactions through global metagenomics.</title>
        <authorList>
            <person name="Schulz F."/>
            <person name="Roux S."/>
            <person name="Paez-Espino D."/>
            <person name="Jungbluth S."/>
            <person name="Walsh D.A."/>
            <person name="Denef V.J."/>
            <person name="McMahon K.D."/>
            <person name="Konstantinidis K.T."/>
            <person name="Eloe-Fadrosh E.A."/>
            <person name="Kyrpides N.C."/>
            <person name="Woyke T."/>
        </authorList>
    </citation>
    <scope>NUCLEOTIDE SEQUENCE</scope>
    <source>
        <strain evidence="2">GVMAG-M-3300009159-65</strain>
    </source>
</reference>